<gene>
    <name evidence="5" type="primary">kce</name>
    <name evidence="5" type="ORF">DSLASN_49370</name>
</gene>
<dbReference type="EMBL" id="AP024488">
    <property type="protein sequence ID" value="BCS99305.1"/>
    <property type="molecule type" value="Genomic_DNA"/>
</dbReference>
<accession>A0ABM7PPJ4</accession>
<keyword evidence="3" id="KW-0479">Metal-binding</keyword>
<dbReference type="PANTHER" id="PTHR37418:SF2">
    <property type="entry name" value="3-KETO-5-AMINOHEXANOATE CLEAVAGE ENZYME"/>
    <property type="match status" value="1"/>
</dbReference>
<name>A0ABM7PPJ4_9BACT</name>
<proteinExistence type="predicted"/>
<evidence type="ECO:0000256" key="4">
    <source>
        <dbReference type="ARBA" id="ARBA00022833"/>
    </source>
</evidence>
<organism evidence="5 6">
    <name type="scientific">Desulfoluna limicola</name>
    <dbReference type="NCBI Taxonomy" id="2810562"/>
    <lineage>
        <taxon>Bacteria</taxon>
        <taxon>Pseudomonadati</taxon>
        <taxon>Thermodesulfobacteriota</taxon>
        <taxon>Desulfobacteria</taxon>
        <taxon>Desulfobacterales</taxon>
        <taxon>Desulfolunaceae</taxon>
        <taxon>Desulfoluna</taxon>
    </lineage>
</organism>
<dbReference type="Proteomes" id="UP001320148">
    <property type="component" value="Chromosome"/>
</dbReference>
<keyword evidence="6" id="KW-1185">Reference proteome</keyword>
<dbReference type="InterPro" id="IPR008567">
    <property type="entry name" value="BKACE"/>
</dbReference>
<evidence type="ECO:0000256" key="3">
    <source>
        <dbReference type="ARBA" id="ARBA00022723"/>
    </source>
</evidence>
<dbReference type="Gene3D" id="3.20.20.70">
    <property type="entry name" value="Aldolase class I"/>
    <property type="match status" value="1"/>
</dbReference>
<evidence type="ECO:0000313" key="5">
    <source>
        <dbReference type="EMBL" id="BCS99305.1"/>
    </source>
</evidence>
<dbReference type="Pfam" id="PF05853">
    <property type="entry name" value="BKACE"/>
    <property type="match status" value="1"/>
</dbReference>
<reference evidence="5 6" key="1">
    <citation type="submission" date="2021-02" db="EMBL/GenBank/DDBJ databases">
        <title>Complete genome of Desulfoluna sp. strain ASN36.</title>
        <authorList>
            <person name="Takahashi A."/>
            <person name="Kojima H."/>
            <person name="Fukui M."/>
        </authorList>
    </citation>
    <scope>NUCLEOTIDE SEQUENCE [LARGE SCALE GENOMIC DNA]</scope>
    <source>
        <strain evidence="5 6">ASN36</strain>
    </source>
</reference>
<dbReference type="RefSeq" id="WP_236890647.1">
    <property type="nucleotide sequence ID" value="NZ_AP024488.1"/>
</dbReference>
<dbReference type="InterPro" id="IPR013785">
    <property type="entry name" value="Aldolase_TIM"/>
</dbReference>
<dbReference type="PANTHER" id="PTHR37418">
    <property type="entry name" value="3-KETO-5-AMINOHEXANOATE CLEAVAGE ENZYME-RELATED"/>
    <property type="match status" value="1"/>
</dbReference>
<sequence>MSNTPLIISAAIVGAELTREMYPHLPLTPDEIAEAAEDAVKAGASIIHLHVRDEEGNPTQRVDVFETVTEKIRNRCDCILQYSTGGAVGTPVELRCNPVSLKPDMATLSMGTMNFGSEIYENTEETITTIAKAICDNGVMAELEVFDFGQIETVSRMVKKGLIPAKHHMDFVLGVPGGMSATISNLVMLVTRLKEGQTWAVAGLGRGQLPMTMHAIAMGGHVRVGIEDNIYYKKGELAVSNAQLVERAVRIAAEYERPAATVAQAREILGLAG</sequence>
<comment type="cofactor">
    <cofactor evidence="1">
        <name>Zn(2+)</name>
        <dbReference type="ChEBI" id="CHEBI:29105"/>
    </cofactor>
</comment>
<keyword evidence="2" id="KW-0808">Transferase</keyword>
<keyword evidence="4" id="KW-0862">Zinc</keyword>
<evidence type="ECO:0000256" key="2">
    <source>
        <dbReference type="ARBA" id="ARBA00022679"/>
    </source>
</evidence>
<protein>
    <submittedName>
        <fullName evidence="5">3-keto-5-aminohexanoate cleavage enzyme</fullName>
    </submittedName>
</protein>
<evidence type="ECO:0000256" key="1">
    <source>
        <dbReference type="ARBA" id="ARBA00001947"/>
    </source>
</evidence>
<evidence type="ECO:0000313" key="6">
    <source>
        <dbReference type="Proteomes" id="UP001320148"/>
    </source>
</evidence>